<dbReference type="EMBL" id="VRLW01000001">
    <property type="protein sequence ID" value="KAA1259703.1"/>
    <property type="molecule type" value="Genomic_DNA"/>
</dbReference>
<evidence type="ECO:0000313" key="2">
    <source>
        <dbReference type="Proteomes" id="UP000322699"/>
    </source>
</evidence>
<keyword evidence="2" id="KW-1185">Reference proteome</keyword>
<organism evidence="1 2">
    <name type="scientific">Rubripirellula obstinata</name>
    <dbReference type="NCBI Taxonomy" id="406547"/>
    <lineage>
        <taxon>Bacteria</taxon>
        <taxon>Pseudomonadati</taxon>
        <taxon>Planctomycetota</taxon>
        <taxon>Planctomycetia</taxon>
        <taxon>Pirellulales</taxon>
        <taxon>Pirellulaceae</taxon>
        <taxon>Rubripirellula</taxon>
    </lineage>
</organism>
<accession>A0A5B1CJS9</accession>
<name>A0A5B1CJS9_9BACT</name>
<evidence type="ECO:0000313" key="1">
    <source>
        <dbReference type="EMBL" id="KAA1259703.1"/>
    </source>
</evidence>
<reference evidence="1 2" key="1">
    <citation type="submission" date="2019-08" db="EMBL/GenBank/DDBJ databases">
        <title>Deep-cultivation of Planctomycetes and their phenomic and genomic characterization uncovers novel biology.</title>
        <authorList>
            <person name="Wiegand S."/>
            <person name="Jogler M."/>
            <person name="Boedeker C."/>
            <person name="Pinto D."/>
            <person name="Vollmers J."/>
            <person name="Rivas-Marin E."/>
            <person name="Kohn T."/>
            <person name="Peeters S.H."/>
            <person name="Heuer A."/>
            <person name="Rast P."/>
            <person name="Oberbeckmann S."/>
            <person name="Bunk B."/>
            <person name="Jeske O."/>
            <person name="Meyerdierks A."/>
            <person name="Storesund J.E."/>
            <person name="Kallscheuer N."/>
            <person name="Luecker S."/>
            <person name="Lage O.M."/>
            <person name="Pohl T."/>
            <person name="Merkel B.J."/>
            <person name="Hornburger P."/>
            <person name="Mueller R.-W."/>
            <person name="Bruemmer F."/>
            <person name="Labrenz M."/>
            <person name="Spormann A.M."/>
            <person name="Op Den Camp H."/>
            <person name="Overmann J."/>
            <person name="Amann R."/>
            <person name="Jetten M.S.M."/>
            <person name="Mascher T."/>
            <person name="Medema M.H."/>
            <person name="Devos D.P."/>
            <person name="Kaster A.-K."/>
            <person name="Ovreas L."/>
            <person name="Rohde M."/>
            <person name="Galperin M.Y."/>
            <person name="Jogler C."/>
        </authorList>
    </citation>
    <scope>NUCLEOTIDE SEQUENCE [LARGE SCALE GENOMIC DNA]</scope>
    <source>
        <strain evidence="1 2">LF1</strain>
    </source>
</reference>
<sequence>MLKMGKTMQRQNDFWFASTDRASSFLPLHRFCPSIVLSKIRLTRQLLIQTDRLLQTKHHIHILNRRSTGSFSQVIDYANQDQSISANAN</sequence>
<dbReference type="Proteomes" id="UP000322699">
    <property type="component" value="Unassembled WGS sequence"/>
</dbReference>
<comment type="caution">
    <text evidence="1">The sequence shown here is derived from an EMBL/GenBank/DDBJ whole genome shotgun (WGS) entry which is preliminary data.</text>
</comment>
<proteinExistence type="predicted"/>
<gene>
    <name evidence="1" type="ORF">LF1_22400</name>
</gene>
<protein>
    <submittedName>
        <fullName evidence="1">Uncharacterized protein</fullName>
    </submittedName>
</protein>
<dbReference type="AlphaFoldDB" id="A0A5B1CJS9"/>